<reference evidence="18" key="1">
    <citation type="journal article" date="2017" name="Parasit. Vectors">
        <title>Sialotranscriptomics of Rhipicephalus zambeziensis reveals intricate expression profiles of secretory proteins and suggests tight temporal transcriptional regulation during blood-feeding.</title>
        <authorList>
            <person name="de Castro M.H."/>
            <person name="de Klerk D."/>
            <person name="Pienaar R."/>
            <person name="Rees D.J.G."/>
            <person name="Mans B.J."/>
        </authorList>
    </citation>
    <scope>NUCLEOTIDE SEQUENCE</scope>
    <source>
        <tissue evidence="18">Salivary glands</tissue>
    </source>
</reference>
<dbReference type="InterPro" id="IPR035371">
    <property type="entry name" value="Nrap_D6"/>
</dbReference>
<evidence type="ECO:0000256" key="9">
    <source>
        <dbReference type="ARBA" id="ARBA00035020"/>
    </source>
</evidence>
<name>A0A224Z2V3_9ACAR</name>
<evidence type="ECO:0000256" key="4">
    <source>
        <dbReference type="ARBA" id="ARBA00016437"/>
    </source>
</evidence>
<dbReference type="InterPro" id="IPR005554">
    <property type="entry name" value="NOL6/Upt22"/>
</dbReference>
<feature type="domain" description="Nrap protein" evidence="16">
    <location>
        <begin position="891"/>
        <end position="1046"/>
    </location>
</feature>
<dbReference type="InterPro" id="IPR035367">
    <property type="entry name" value="Nrap_D2"/>
</dbReference>
<dbReference type="Pfam" id="PF17406">
    <property type="entry name" value="Nrap_D5"/>
    <property type="match status" value="1"/>
</dbReference>
<evidence type="ECO:0000259" key="16">
    <source>
        <dbReference type="Pfam" id="PF17406"/>
    </source>
</evidence>
<evidence type="ECO:0000313" key="18">
    <source>
        <dbReference type="EMBL" id="MAA24147.1"/>
    </source>
</evidence>
<dbReference type="InterPro" id="IPR035368">
    <property type="entry name" value="Nrap_D3"/>
</dbReference>
<dbReference type="InterPro" id="IPR035082">
    <property type="entry name" value="Nrap_D1"/>
</dbReference>
<evidence type="ECO:0000256" key="7">
    <source>
        <dbReference type="ARBA" id="ARBA00023242"/>
    </source>
</evidence>
<organism evidence="18">
    <name type="scientific">Rhipicephalus zambeziensis</name>
    <dbReference type="NCBI Taxonomy" id="60191"/>
    <lineage>
        <taxon>Eukaryota</taxon>
        <taxon>Metazoa</taxon>
        <taxon>Ecdysozoa</taxon>
        <taxon>Arthropoda</taxon>
        <taxon>Chelicerata</taxon>
        <taxon>Arachnida</taxon>
        <taxon>Acari</taxon>
        <taxon>Parasitiformes</taxon>
        <taxon>Ixodida</taxon>
        <taxon>Ixodoidea</taxon>
        <taxon>Ixodidae</taxon>
        <taxon>Rhipicephalinae</taxon>
        <taxon>Rhipicephalus</taxon>
        <taxon>Rhipicephalus</taxon>
    </lineage>
</organism>
<dbReference type="Pfam" id="PF17407">
    <property type="entry name" value="Nrap_D6"/>
    <property type="match status" value="1"/>
</dbReference>
<dbReference type="GO" id="GO:0005694">
    <property type="term" value="C:chromosome"/>
    <property type="evidence" value="ECO:0007669"/>
    <property type="project" value="UniProtKB-SubCell"/>
</dbReference>
<feature type="domain" description="Nrap protein" evidence="14">
    <location>
        <begin position="508"/>
        <end position="664"/>
    </location>
</feature>
<evidence type="ECO:0000256" key="11">
    <source>
        <dbReference type="SAM" id="MobiDB-lite"/>
    </source>
</evidence>
<dbReference type="PANTHER" id="PTHR17972:SF0">
    <property type="entry name" value="NUCLEOLAR PROTEIN 6"/>
    <property type="match status" value="1"/>
</dbReference>
<dbReference type="Gene3D" id="1.10.1410.10">
    <property type="match status" value="2"/>
</dbReference>
<comment type="subcellular location">
    <subcellularLocation>
        <location evidence="1">Chromosome</location>
    </subcellularLocation>
    <subcellularLocation>
        <location evidence="2 10">Nucleus</location>
        <location evidence="2 10">Nucleolus</location>
    </subcellularLocation>
</comment>
<feature type="compositionally biased region" description="Acidic residues" evidence="11">
    <location>
        <begin position="35"/>
        <end position="56"/>
    </location>
</feature>
<keyword evidence="6 10" id="KW-0694">RNA-binding</keyword>
<sequence length="1181" mass="131597">MKRPAKSTKPTPSRRAKMVPSKSRKPLPKPPSPDPESEDDFEDEDDEDLDYSDGDQDISQFMGGLEGDDDEQNAEPGAGQKRAVDSAADSQASKKLKKSDLYKPPTAEELNNLKEVETLFHSNLFGLQLSDMLKEISPKEKHNHHFDAWLGLFRKTLTTIPPWDHARDKPEAMLKKVALPLPTELPRDPKCRFRFVPPSAVQVVGSHAFGGAVGPDAVVDLALEMPLECFEKTDFLNQRYHVKRALYLAVIASRLRKSELVEEMAFGTHRGDVAAPTLLLRPSGQAGKHFRVRLLPYPCAEQFKESRFVPARSNLRASWFFKDSPSGMFDELPSPQYNASVLADMRMVANAKFLTEKLAQAPALVDAIRLLKVWLRKRHLDQGPGAFSGFAMTMYLVHLLMKRQLSPMMSSYQAARFVLLTLSRSDLAKEDIALCTEPIANQPSLEDFRASYPLVLVDAGGFLNVCASVSTEAYLRVRHEARLAITFLDSCSADSFEVLFVTTLPFERTFDCFLLLNEEDLESAVEAQSLHAELADFSGSKSRPVAKAVCQLLRRGFGNRADLVSTHIPTPSEWKITQEPPVVHESLKIGFLLDAAHCYATVQRGPAADSPDAPAFRQLWGDRSELRRFPDSSILEAVVWPGKSACERRSIVLRIARHLLSRHAGIEACTVVGDFLDPLLCPGGVDFSSSHPYGTGEELGDEVVSVYDELARTLRRLHDLPLTVSSVRGTSPTLRLTEVFPPLKGALSTDFGTCFIQDNVYMMPLPFKAHIPHLIPVSTVVVHMEATGKWPDDLEALRRVKAAFHLTLARLLRDNEHLITAAHPEYIDVFKGGFVFRVRIAAHKEIGLARQSVAPNGAIKISDTELSSKIELETEILPGLTSTLHGLQQQHSTFSAACRLAKRWVASHLLSNHVSEECIELLAAAVYVSPAPYVVPNSARLGFQRFLALLANHDWARQPLIINLADKFTKDQVAELHSTFVNQRSTLPPMFIATPLDGRHPSLWTRHSPTGQILRRLTALARESLRVLEEQVLCPIEADVRQIFRPPLEPYDVIIHLDMKRVPTIHTAVDCTFKTALRPFKGDVLPVVGFDVVSYYVRALEDAYGELALFFYDRYGGDIVAVLWKPNAFVPQPLKVSHIGGYMLKGKDMMVPNVEAILEDFSILGKGLVESVEARSTKWTI</sequence>
<evidence type="ECO:0000259" key="15">
    <source>
        <dbReference type="Pfam" id="PF17405"/>
    </source>
</evidence>
<accession>A0A224Z2V3</accession>
<keyword evidence="7 10" id="KW-0539">Nucleus</keyword>
<dbReference type="GO" id="GO:0006364">
    <property type="term" value="P:rRNA processing"/>
    <property type="evidence" value="ECO:0007669"/>
    <property type="project" value="TreeGrafter"/>
</dbReference>
<evidence type="ECO:0000256" key="3">
    <source>
        <dbReference type="ARBA" id="ARBA00006674"/>
    </source>
</evidence>
<dbReference type="GO" id="GO:0032040">
    <property type="term" value="C:small-subunit processome"/>
    <property type="evidence" value="ECO:0007669"/>
    <property type="project" value="TreeGrafter"/>
</dbReference>
<evidence type="ECO:0000256" key="10">
    <source>
        <dbReference type="RuleBase" id="RU364032"/>
    </source>
</evidence>
<feature type="region of interest" description="Disordered" evidence="11">
    <location>
        <begin position="1"/>
        <end position="103"/>
    </location>
</feature>
<dbReference type="GO" id="GO:0034456">
    <property type="term" value="C:UTP-C complex"/>
    <property type="evidence" value="ECO:0007669"/>
    <property type="project" value="TreeGrafter"/>
</dbReference>
<protein>
    <recommendedName>
        <fullName evidence="4 10">Nucleolar protein 6</fullName>
    </recommendedName>
</protein>
<dbReference type="InterPro" id="IPR035370">
    <property type="entry name" value="Nrap_D5"/>
</dbReference>
<dbReference type="GO" id="GO:0003723">
    <property type="term" value="F:RNA binding"/>
    <property type="evidence" value="ECO:0007669"/>
    <property type="project" value="UniProtKB-KW"/>
</dbReference>
<dbReference type="Pfam" id="PF17404">
    <property type="entry name" value="Nrap_D3"/>
    <property type="match status" value="1"/>
</dbReference>
<dbReference type="Gene3D" id="3.30.70.3030">
    <property type="match status" value="1"/>
</dbReference>
<dbReference type="AlphaFoldDB" id="A0A224Z2V3"/>
<evidence type="ECO:0000256" key="8">
    <source>
        <dbReference type="ARBA" id="ARBA00035000"/>
    </source>
</evidence>
<dbReference type="Pfam" id="PF03813">
    <property type="entry name" value="Nrap"/>
    <property type="match status" value="1"/>
</dbReference>
<evidence type="ECO:0000256" key="2">
    <source>
        <dbReference type="ARBA" id="ARBA00004604"/>
    </source>
</evidence>
<dbReference type="FunFam" id="1.10.1410.10:FF:000005">
    <property type="entry name" value="Nucleolar protein 6"/>
    <property type="match status" value="1"/>
</dbReference>
<dbReference type="GO" id="GO:0032545">
    <property type="term" value="C:CURI complex"/>
    <property type="evidence" value="ECO:0007669"/>
    <property type="project" value="TreeGrafter"/>
</dbReference>
<proteinExistence type="inferred from homology"/>
<evidence type="ECO:0000259" key="12">
    <source>
        <dbReference type="Pfam" id="PF03813"/>
    </source>
</evidence>
<evidence type="ECO:0000256" key="1">
    <source>
        <dbReference type="ARBA" id="ARBA00004286"/>
    </source>
</evidence>
<evidence type="ECO:0000259" key="17">
    <source>
        <dbReference type="Pfam" id="PF17407"/>
    </source>
</evidence>
<evidence type="ECO:0000259" key="13">
    <source>
        <dbReference type="Pfam" id="PF17403"/>
    </source>
</evidence>
<dbReference type="GO" id="GO:0006409">
    <property type="term" value="P:tRNA export from nucleus"/>
    <property type="evidence" value="ECO:0007669"/>
    <property type="project" value="TreeGrafter"/>
</dbReference>
<feature type="domain" description="Nrap protein" evidence="13">
    <location>
        <begin position="364"/>
        <end position="502"/>
    </location>
</feature>
<dbReference type="EMBL" id="GFPF01013001">
    <property type="protein sequence ID" value="MAA24147.1"/>
    <property type="molecule type" value="Transcribed_RNA"/>
</dbReference>
<evidence type="ECO:0000256" key="5">
    <source>
        <dbReference type="ARBA" id="ARBA00022454"/>
    </source>
</evidence>
<evidence type="ECO:0000259" key="14">
    <source>
        <dbReference type="Pfam" id="PF17404"/>
    </source>
</evidence>
<dbReference type="Pfam" id="PF17405">
    <property type="entry name" value="Nrap_D4"/>
    <property type="match status" value="1"/>
</dbReference>
<feature type="domain" description="Nrap protein" evidence="17">
    <location>
        <begin position="1048"/>
        <end position="1172"/>
    </location>
</feature>
<keyword evidence="5" id="KW-0158">Chromosome</keyword>
<dbReference type="InterPro" id="IPR035369">
    <property type="entry name" value="Nrap_D4"/>
</dbReference>
<comment type="function">
    <text evidence="8">Part of the small subunit (SSU) processome, first precursor of the small eukaryotic ribosomal subunit. During the assembly of the SSU processome in the nucleolus, many ribosome biogenesis factors, an RNA chaperone and ribosomal proteins associate with the nascent pre-rRNA and work in concert to generate RNA folding, modifications, rearrangements and cleavage as well as targeted degradation of pre-ribosomal RNA by the RNA exosome.</text>
</comment>
<comment type="subunit">
    <text evidence="9">Part of the small subunit (SSU) processome, composed of more than 70 proteins and the RNA chaperone small nucleolar RNA (snoRNA) U3.</text>
</comment>
<comment type="similarity">
    <text evidence="3 10">Belongs to the NRAP family.</text>
</comment>
<dbReference type="PANTHER" id="PTHR17972">
    <property type="entry name" value="NUCLEOLAR RNA-ASSOCIATED PROTEIN"/>
    <property type="match status" value="1"/>
</dbReference>
<dbReference type="Pfam" id="PF17403">
    <property type="entry name" value="Nrap_D2"/>
    <property type="match status" value="1"/>
</dbReference>
<evidence type="ECO:0000256" key="6">
    <source>
        <dbReference type="ARBA" id="ARBA00022884"/>
    </source>
</evidence>
<feature type="domain" description="Nrap protein" evidence="15">
    <location>
        <begin position="690"/>
        <end position="889"/>
    </location>
</feature>
<feature type="compositionally biased region" description="Basic residues" evidence="11">
    <location>
        <begin position="1"/>
        <end position="27"/>
    </location>
</feature>
<feature type="domain" description="Nrap protein" evidence="12">
    <location>
        <begin position="219"/>
        <end position="357"/>
    </location>
</feature>